<dbReference type="EMBL" id="ADBL01002463">
    <property type="status" value="NOT_ANNOTATED_CDS"/>
    <property type="molecule type" value="Genomic_DNA"/>
</dbReference>
<dbReference type="VEuPathDB" id="FungiDB:MAPG_09624"/>
<dbReference type="Pfam" id="PF00071">
    <property type="entry name" value="Ras"/>
    <property type="match status" value="1"/>
</dbReference>
<dbReference type="InterPro" id="IPR001806">
    <property type="entry name" value="Small_GTPase"/>
</dbReference>
<accession>A0A0C4EAF4</accession>
<dbReference type="GO" id="GO:0007264">
    <property type="term" value="P:small GTPase-mediated signal transduction"/>
    <property type="evidence" value="ECO:0007669"/>
    <property type="project" value="InterPro"/>
</dbReference>
<dbReference type="InterPro" id="IPR003578">
    <property type="entry name" value="Small_GTPase_Rho"/>
</dbReference>
<dbReference type="SMART" id="SM00175">
    <property type="entry name" value="RAB"/>
    <property type="match status" value="1"/>
</dbReference>
<evidence type="ECO:0000313" key="5">
    <source>
        <dbReference type="EnsemblFungi" id="MAPG_09624T0"/>
    </source>
</evidence>
<keyword evidence="2" id="KW-0342">GTP-binding</keyword>
<dbReference type="OrthoDB" id="25896at2759"/>
<dbReference type="EMBL" id="GL876976">
    <property type="protein sequence ID" value="KLU91101.1"/>
    <property type="molecule type" value="Genomic_DNA"/>
</dbReference>
<reference evidence="5" key="5">
    <citation type="submission" date="2015-06" db="UniProtKB">
        <authorList>
            <consortium name="EnsemblFungi"/>
        </authorList>
    </citation>
    <scope>IDENTIFICATION</scope>
    <source>
        <strain evidence="5">ATCC 64411</strain>
    </source>
</reference>
<feature type="region of interest" description="Disordered" evidence="3">
    <location>
        <begin position="50"/>
        <end position="83"/>
    </location>
</feature>
<dbReference type="PROSITE" id="PS51419">
    <property type="entry name" value="RAB"/>
    <property type="match status" value="1"/>
</dbReference>
<dbReference type="eggNOG" id="KOG0393">
    <property type="taxonomic scope" value="Eukaryota"/>
</dbReference>
<evidence type="ECO:0000313" key="4">
    <source>
        <dbReference type="EMBL" id="KLU91101.1"/>
    </source>
</evidence>
<dbReference type="SMART" id="SM00173">
    <property type="entry name" value="RAS"/>
    <property type="match status" value="1"/>
</dbReference>
<dbReference type="STRING" id="644358.A0A0C4EAF4"/>
<organism evidence="5 6">
    <name type="scientific">Magnaporthiopsis poae (strain ATCC 64411 / 73-15)</name>
    <name type="common">Kentucky bluegrass fungus</name>
    <name type="synonym">Magnaporthe poae</name>
    <dbReference type="NCBI Taxonomy" id="644358"/>
    <lineage>
        <taxon>Eukaryota</taxon>
        <taxon>Fungi</taxon>
        <taxon>Dikarya</taxon>
        <taxon>Ascomycota</taxon>
        <taxon>Pezizomycotina</taxon>
        <taxon>Sordariomycetes</taxon>
        <taxon>Sordariomycetidae</taxon>
        <taxon>Magnaporthales</taxon>
        <taxon>Magnaporthaceae</taxon>
        <taxon>Magnaporthiopsis</taxon>
    </lineage>
</organism>
<dbReference type="PRINTS" id="PR00449">
    <property type="entry name" value="RASTRNSFRMNG"/>
</dbReference>
<dbReference type="Gene3D" id="3.40.50.300">
    <property type="entry name" value="P-loop containing nucleotide triphosphate hydrolases"/>
    <property type="match status" value="1"/>
</dbReference>
<keyword evidence="6" id="KW-1185">Reference proteome</keyword>
<dbReference type="OMA" id="ECSARND"/>
<protein>
    <submittedName>
        <fullName evidence="4 5">Uncharacterized protein</fullName>
    </submittedName>
</protein>
<sequence>MLSTSLYGTADARGNAVPSAAYDAWLSELPDPVSPSERFERELTSYPTGVMRGAKRKRGTDAAERKRSDIPTDTTADHGELEDRPATSLAFSHRLSAMFQPSSQQPAAATMEPHRWSFSFRPLSRASISAEPGPRAPSRLSSIFRSEPPQHSADTPPRVLAPEDSTSGDYRLQVALVGDATVGKTSLIRRFIHDQYVDREYNPTNKDLHVVLMPSDTGVPCRVEIHDCGGGQEESDISHLSRCWWDAVVICFSVGDATTLTACLNRWVADARQNAEGVPIILAGLKSDRRKPTLQLSFLQESEIVSRQQAEQAAKAIGADSYVECSARNDEKVADVFRTVLSTALPRVMENAKRAADRGHGKRRKHSLLYGTGRVLRGLLRSSTYRRPSVAGNAPTGRANGRAHDDVDMADYDYIGGHHTVQRSDTLNSNSTVSGDGTVNGYGTVNGGSTANGSTLNGSYEYFKTR</sequence>
<reference evidence="5" key="4">
    <citation type="journal article" date="2015" name="G3 (Bethesda)">
        <title>Genome sequences of three phytopathogenic species of the Magnaporthaceae family of fungi.</title>
        <authorList>
            <person name="Okagaki L.H."/>
            <person name="Nunes C.C."/>
            <person name="Sailsbery J."/>
            <person name="Clay B."/>
            <person name="Brown D."/>
            <person name="John T."/>
            <person name="Oh Y."/>
            <person name="Young N."/>
            <person name="Fitzgerald M."/>
            <person name="Haas B.J."/>
            <person name="Zeng Q."/>
            <person name="Young S."/>
            <person name="Adiconis X."/>
            <person name="Fan L."/>
            <person name="Levin J.Z."/>
            <person name="Mitchell T.K."/>
            <person name="Okubara P.A."/>
            <person name="Farman M.L."/>
            <person name="Kohn L.M."/>
            <person name="Birren B."/>
            <person name="Ma L.-J."/>
            <person name="Dean R.A."/>
        </authorList>
    </citation>
    <scope>NUCLEOTIDE SEQUENCE</scope>
    <source>
        <strain evidence="5">ATCC 64411 / 73-15</strain>
    </source>
</reference>
<dbReference type="SUPFAM" id="SSF52540">
    <property type="entry name" value="P-loop containing nucleoside triphosphate hydrolases"/>
    <property type="match status" value="1"/>
</dbReference>
<dbReference type="PANTHER" id="PTHR24072">
    <property type="entry name" value="RHO FAMILY GTPASE"/>
    <property type="match status" value="1"/>
</dbReference>
<feature type="region of interest" description="Disordered" evidence="3">
    <location>
        <begin position="127"/>
        <end position="165"/>
    </location>
</feature>
<dbReference type="PROSITE" id="PS51420">
    <property type="entry name" value="RHO"/>
    <property type="match status" value="1"/>
</dbReference>
<dbReference type="EnsemblFungi" id="MAPG_09624T0">
    <property type="protein sequence ID" value="MAPG_09624T0"/>
    <property type="gene ID" value="MAPG_09624"/>
</dbReference>
<reference evidence="4" key="1">
    <citation type="submission" date="2010-05" db="EMBL/GenBank/DDBJ databases">
        <title>The Genome Sequence of Magnaporthe poae strain ATCC 64411.</title>
        <authorList>
            <consortium name="The Broad Institute Genome Sequencing Platform"/>
            <consortium name="Broad Institute Genome Sequencing Center for Infectious Disease"/>
            <person name="Ma L.-J."/>
            <person name="Dead R."/>
            <person name="Young S."/>
            <person name="Zeng Q."/>
            <person name="Koehrsen M."/>
            <person name="Alvarado L."/>
            <person name="Berlin A."/>
            <person name="Chapman S.B."/>
            <person name="Chen Z."/>
            <person name="Freedman E."/>
            <person name="Gellesch M."/>
            <person name="Goldberg J."/>
            <person name="Griggs A."/>
            <person name="Gujja S."/>
            <person name="Heilman E.R."/>
            <person name="Heiman D."/>
            <person name="Hepburn T."/>
            <person name="Howarth C."/>
            <person name="Jen D."/>
            <person name="Larson L."/>
            <person name="Mehta T."/>
            <person name="Neiman D."/>
            <person name="Pearson M."/>
            <person name="Roberts A."/>
            <person name="Saif S."/>
            <person name="Shea T."/>
            <person name="Shenoy N."/>
            <person name="Sisk P."/>
            <person name="Stolte C."/>
            <person name="Sykes S."/>
            <person name="Walk T."/>
            <person name="White J."/>
            <person name="Yandava C."/>
            <person name="Haas B."/>
            <person name="Nusbaum C."/>
            <person name="Birren B."/>
        </authorList>
    </citation>
    <scope>NUCLEOTIDE SEQUENCE</scope>
    <source>
        <strain evidence="4">ATCC 64411</strain>
    </source>
</reference>
<dbReference type="InterPro" id="IPR027417">
    <property type="entry name" value="P-loop_NTPase"/>
</dbReference>
<proteinExistence type="predicted"/>
<name>A0A0C4EAF4_MAGP6</name>
<evidence type="ECO:0000313" key="6">
    <source>
        <dbReference type="Proteomes" id="UP000011715"/>
    </source>
</evidence>
<dbReference type="SMART" id="SM00174">
    <property type="entry name" value="RHO"/>
    <property type="match status" value="1"/>
</dbReference>
<evidence type="ECO:0000256" key="3">
    <source>
        <dbReference type="SAM" id="MobiDB-lite"/>
    </source>
</evidence>
<reference evidence="4" key="3">
    <citation type="submission" date="2011-03" db="EMBL/GenBank/DDBJ databases">
        <title>Annotation of Magnaporthe poae ATCC 64411.</title>
        <authorList>
            <person name="Ma L.-J."/>
            <person name="Dead R."/>
            <person name="Young S.K."/>
            <person name="Zeng Q."/>
            <person name="Gargeya S."/>
            <person name="Fitzgerald M."/>
            <person name="Haas B."/>
            <person name="Abouelleil A."/>
            <person name="Alvarado L."/>
            <person name="Arachchi H.M."/>
            <person name="Berlin A."/>
            <person name="Brown A."/>
            <person name="Chapman S.B."/>
            <person name="Chen Z."/>
            <person name="Dunbar C."/>
            <person name="Freedman E."/>
            <person name="Gearin G."/>
            <person name="Gellesch M."/>
            <person name="Goldberg J."/>
            <person name="Griggs A."/>
            <person name="Gujja S."/>
            <person name="Heiman D."/>
            <person name="Howarth C."/>
            <person name="Larson L."/>
            <person name="Lui A."/>
            <person name="MacDonald P.J.P."/>
            <person name="Mehta T."/>
            <person name="Montmayeur A."/>
            <person name="Murphy C."/>
            <person name="Neiman D."/>
            <person name="Pearson M."/>
            <person name="Priest M."/>
            <person name="Roberts A."/>
            <person name="Saif S."/>
            <person name="Shea T."/>
            <person name="Shenoy N."/>
            <person name="Sisk P."/>
            <person name="Stolte C."/>
            <person name="Sykes S."/>
            <person name="Yandava C."/>
            <person name="Wortman J."/>
            <person name="Nusbaum C."/>
            <person name="Birren B."/>
        </authorList>
    </citation>
    <scope>NUCLEOTIDE SEQUENCE</scope>
    <source>
        <strain evidence="4">ATCC 64411</strain>
    </source>
</reference>
<dbReference type="AlphaFoldDB" id="A0A0C4EAF4"/>
<dbReference type="GO" id="GO:0005525">
    <property type="term" value="F:GTP binding"/>
    <property type="evidence" value="ECO:0007669"/>
    <property type="project" value="UniProtKB-KW"/>
</dbReference>
<dbReference type="PROSITE" id="PS51421">
    <property type="entry name" value="RAS"/>
    <property type="match status" value="1"/>
</dbReference>
<reference evidence="6" key="2">
    <citation type="submission" date="2010-05" db="EMBL/GenBank/DDBJ databases">
        <title>The genome sequence of Magnaporthe poae strain ATCC 64411.</title>
        <authorList>
            <person name="Ma L.-J."/>
            <person name="Dead R."/>
            <person name="Young S."/>
            <person name="Zeng Q."/>
            <person name="Koehrsen M."/>
            <person name="Alvarado L."/>
            <person name="Berlin A."/>
            <person name="Chapman S.B."/>
            <person name="Chen Z."/>
            <person name="Freedman E."/>
            <person name="Gellesch M."/>
            <person name="Goldberg J."/>
            <person name="Griggs A."/>
            <person name="Gujja S."/>
            <person name="Heilman E.R."/>
            <person name="Heiman D."/>
            <person name="Hepburn T."/>
            <person name="Howarth C."/>
            <person name="Jen D."/>
            <person name="Larson L."/>
            <person name="Mehta T."/>
            <person name="Neiman D."/>
            <person name="Pearson M."/>
            <person name="Roberts A."/>
            <person name="Saif S."/>
            <person name="Shea T."/>
            <person name="Shenoy N."/>
            <person name="Sisk P."/>
            <person name="Stolte C."/>
            <person name="Sykes S."/>
            <person name="Walk T."/>
            <person name="White J."/>
            <person name="Yandava C."/>
            <person name="Haas B."/>
            <person name="Nusbaum C."/>
            <person name="Birren B."/>
        </authorList>
    </citation>
    <scope>NUCLEOTIDE SEQUENCE [LARGE SCALE GENOMIC DNA]</scope>
    <source>
        <strain evidence="6">ATCC 64411 / 73-15</strain>
    </source>
</reference>
<dbReference type="GO" id="GO:0003924">
    <property type="term" value="F:GTPase activity"/>
    <property type="evidence" value="ECO:0007669"/>
    <property type="project" value="InterPro"/>
</dbReference>
<dbReference type="Proteomes" id="UP000011715">
    <property type="component" value="Unassembled WGS sequence"/>
</dbReference>
<feature type="compositionally biased region" description="Basic and acidic residues" evidence="3">
    <location>
        <begin position="59"/>
        <end position="83"/>
    </location>
</feature>
<evidence type="ECO:0000256" key="1">
    <source>
        <dbReference type="ARBA" id="ARBA00022741"/>
    </source>
</evidence>
<keyword evidence="1" id="KW-0547">Nucleotide-binding</keyword>
<gene>
    <name evidence="4" type="ORF">MAPG_09624</name>
</gene>
<evidence type="ECO:0000256" key="2">
    <source>
        <dbReference type="ARBA" id="ARBA00023134"/>
    </source>
</evidence>